<keyword evidence="2" id="KW-1185">Reference proteome</keyword>
<organism evidence="1 2">
    <name type="scientific">Aquabacterium commune</name>
    <dbReference type="NCBI Taxonomy" id="70586"/>
    <lineage>
        <taxon>Bacteria</taxon>
        <taxon>Pseudomonadati</taxon>
        <taxon>Pseudomonadota</taxon>
        <taxon>Betaproteobacteria</taxon>
        <taxon>Burkholderiales</taxon>
        <taxon>Aquabacterium</taxon>
    </lineage>
</organism>
<name>A0A4R6R781_9BURK</name>
<proteinExistence type="predicted"/>
<accession>A0A4R6R781</accession>
<gene>
    <name evidence="1" type="ORF">EV672_1075</name>
</gene>
<comment type="caution">
    <text evidence="1">The sequence shown here is derived from an EMBL/GenBank/DDBJ whole genome shotgun (WGS) entry which is preliminary data.</text>
</comment>
<evidence type="ECO:0000313" key="2">
    <source>
        <dbReference type="Proteomes" id="UP000294593"/>
    </source>
</evidence>
<reference evidence="1 2" key="1">
    <citation type="submission" date="2019-03" db="EMBL/GenBank/DDBJ databases">
        <title>Genomic Encyclopedia of Type Strains, Phase IV (KMG-IV): sequencing the most valuable type-strain genomes for metagenomic binning, comparative biology and taxonomic classification.</title>
        <authorList>
            <person name="Goeker M."/>
        </authorList>
    </citation>
    <scope>NUCLEOTIDE SEQUENCE [LARGE SCALE GENOMIC DNA]</scope>
    <source>
        <strain evidence="1 2">DSM 11901</strain>
    </source>
</reference>
<dbReference type="AlphaFoldDB" id="A0A4R6R781"/>
<protein>
    <submittedName>
        <fullName evidence="1">Uncharacterized protein</fullName>
    </submittedName>
</protein>
<dbReference type="Proteomes" id="UP000294593">
    <property type="component" value="Unassembled WGS sequence"/>
</dbReference>
<evidence type="ECO:0000313" key="1">
    <source>
        <dbReference type="EMBL" id="TDP81575.1"/>
    </source>
</evidence>
<sequence length="140" mass="17074">MLQLYRLDFLEALLLFWCERERANADGLKDRSTALDQILWLLPVLYPLDPLWARAEHYQDRHRLMLAAIDCALNLTDEGSPDNHWDWCRREAMIFDQQWRLQEHMKRYPQGLRTAKDRMQYLARVWYWRPHKQPVNQPPN</sequence>
<dbReference type="EMBL" id="SNXW01000007">
    <property type="protein sequence ID" value="TDP81575.1"/>
    <property type="molecule type" value="Genomic_DNA"/>
</dbReference>